<dbReference type="Pfam" id="PF13439">
    <property type="entry name" value="Glyco_transf_4"/>
    <property type="match status" value="1"/>
</dbReference>
<dbReference type="Gene3D" id="3.40.50.2000">
    <property type="entry name" value="Glycogen Phosphorylase B"/>
    <property type="match status" value="2"/>
</dbReference>
<evidence type="ECO:0000259" key="2">
    <source>
        <dbReference type="Pfam" id="PF13439"/>
    </source>
</evidence>
<accession>E3HQE9</accession>
<gene>
    <name evidence="3" type="ordered locus">AXYL_06290</name>
</gene>
<evidence type="ECO:0000313" key="3">
    <source>
        <dbReference type="EMBL" id="ADP19583.1"/>
    </source>
</evidence>
<dbReference type="SUPFAM" id="SSF53756">
    <property type="entry name" value="UDP-Glycosyltransferase/glycogen phosphorylase"/>
    <property type="match status" value="1"/>
</dbReference>
<dbReference type="HOGENOM" id="CLU_661610_0_0_4"/>
<dbReference type="InterPro" id="IPR028098">
    <property type="entry name" value="Glyco_trans_4-like_N"/>
</dbReference>
<dbReference type="STRING" id="762376.AXYL_06290"/>
<dbReference type="KEGG" id="axy:AXYL_06290"/>
<protein>
    <submittedName>
        <fullName evidence="3">Glycosyl transferase, group 1 family protein 17</fullName>
    </submittedName>
</protein>
<dbReference type="RefSeq" id="WP_013396870.1">
    <property type="nucleotide sequence ID" value="NC_014640.1"/>
</dbReference>
<evidence type="ECO:0000259" key="1">
    <source>
        <dbReference type="Pfam" id="PF00534"/>
    </source>
</evidence>
<organism evidence="3 4">
    <name type="scientific">Achromobacter xylosoxidans (strain A8)</name>
    <dbReference type="NCBI Taxonomy" id="762376"/>
    <lineage>
        <taxon>Bacteria</taxon>
        <taxon>Pseudomonadati</taxon>
        <taxon>Pseudomonadota</taxon>
        <taxon>Betaproteobacteria</taxon>
        <taxon>Burkholderiales</taxon>
        <taxon>Alcaligenaceae</taxon>
        <taxon>Achromobacter</taxon>
    </lineage>
</organism>
<reference evidence="3 4" key="1">
    <citation type="journal article" date="2011" name="J. Bacteriol.">
        <title>Complete genome sequence of the haloaromatic acid-degrading bacterium Achromobacter xylosoxidans A8.</title>
        <authorList>
            <person name="Strnad H."/>
            <person name="Ridl J."/>
            <person name="Paces J."/>
            <person name="Kolar M."/>
            <person name="Vlcek C."/>
            <person name="Paces V."/>
        </authorList>
    </citation>
    <scope>NUCLEOTIDE SEQUENCE [LARGE SCALE GENOMIC DNA]</scope>
    <source>
        <strain evidence="3 4">A8</strain>
    </source>
</reference>
<dbReference type="EMBL" id="CP002287">
    <property type="protein sequence ID" value="ADP19583.1"/>
    <property type="molecule type" value="Genomic_DNA"/>
</dbReference>
<dbReference type="CAZy" id="GT4">
    <property type="family name" value="Glycosyltransferase Family 4"/>
</dbReference>
<name>E3HQE9_ACHXA</name>
<feature type="domain" description="Glycosyltransferase subfamily 4-like N-terminal" evidence="2">
    <location>
        <begin position="16"/>
        <end position="174"/>
    </location>
</feature>
<dbReference type="PANTHER" id="PTHR12526:SF630">
    <property type="entry name" value="GLYCOSYLTRANSFERASE"/>
    <property type="match status" value="1"/>
</dbReference>
<keyword evidence="3" id="KW-0808">Transferase</keyword>
<dbReference type="Proteomes" id="UP000006876">
    <property type="component" value="Chromosome"/>
</dbReference>
<sequence>MSIRKRVLYIDGAGPFGGASRSLFELVRRMKDTGFISPYFLTTRGSSNEYYQKVAEDMVATVGLTRFDNTEYSHYRGLRWLVLLRELWHLPFMLSALFQAKRRWKKFDLIHVNEITELIPGLLAKYLFGCPLVVHVRSVQSRKDNLRTKWITRLLKKVDGIVCIDETVSRSVDARNKIVIHNSFTIDSDKLDQDFESRISAYKNFFRVGFVGNFQENKGIADLVEAAVYLKDQGNIKFLIVGDETEKKKLFRRLVERVLGLSQDAKSRIISRVKEASVEDNVIFFGKTWDISSAYKNFDVLCFPCHANAPGRPIFEAAFFKVSSIACIENPTADTLIPDVTGVTVPEKEPRALADSILSLSKNISKVEEMGAAAFMLAQQNFDPKRNSERMKIFYNSIFDKEV</sequence>
<dbReference type="InterPro" id="IPR001296">
    <property type="entry name" value="Glyco_trans_1"/>
</dbReference>
<proteinExistence type="predicted"/>
<dbReference type="Pfam" id="PF00534">
    <property type="entry name" value="Glycos_transf_1"/>
    <property type="match status" value="1"/>
</dbReference>
<dbReference type="AlphaFoldDB" id="E3HQE9"/>
<feature type="domain" description="Glycosyl transferase family 1" evidence="1">
    <location>
        <begin position="201"/>
        <end position="374"/>
    </location>
</feature>
<dbReference type="PANTHER" id="PTHR12526">
    <property type="entry name" value="GLYCOSYLTRANSFERASE"/>
    <property type="match status" value="1"/>
</dbReference>
<dbReference type="eggNOG" id="COG0438">
    <property type="taxonomic scope" value="Bacteria"/>
</dbReference>
<dbReference type="OrthoDB" id="9815351at2"/>
<dbReference type="CDD" id="cd03801">
    <property type="entry name" value="GT4_PimA-like"/>
    <property type="match status" value="1"/>
</dbReference>
<dbReference type="GO" id="GO:0016757">
    <property type="term" value="F:glycosyltransferase activity"/>
    <property type="evidence" value="ECO:0007669"/>
    <property type="project" value="InterPro"/>
</dbReference>
<evidence type="ECO:0000313" key="4">
    <source>
        <dbReference type="Proteomes" id="UP000006876"/>
    </source>
</evidence>